<dbReference type="GO" id="GO:0006508">
    <property type="term" value="P:proteolysis"/>
    <property type="evidence" value="ECO:0007669"/>
    <property type="project" value="InterPro"/>
</dbReference>
<feature type="compositionally biased region" description="Basic residues" evidence="3">
    <location>
        <begin position="1"/>
        <end position="14"/>
    </location>
</feature>
<dbReference type="PANTHER" id="PTHR33471">
    <property type="entry name" value="ATP-DEPENDENT ZINC METALLOPROTEASE-RELATED"/>
    <property type="match status" value="1"/>
</dbReference>
<dbReference type="InterPro" id="IPR036227">
    <property type="entry name" value="Ribosomal_uL15/eL18_sf"/>
</dbReference>
<organism evidence="6 7">
    <name type="scientific">Zea mays</name>
    <name type="common">Maize</name>
    <dbReference type="NCBI Taxonomy" id="4577"/>
    <lineage>
        <taxon>Eukaryota</taxon>
        <taxon>Viridiplantae</taxon>
        <taxon>Streptophyta</taxon>
        <taxon>Embryophyta</taxon>
        <taxon>Tracheophyta</taxon>
        <taxon>Spermatophyta</taxon>
        <taxon>Magnoliopsida</taxon>
        <taxon>Liliopsida</taxon>
        <taxon>Poales</taxon>
        <taxon>Poaceae</taxon>
        <taxon>PACMAD clade</taxon>
        <taxon>Panicoideae</taxon>
        <taxon>Andropogonodae</taxon>
        <taxon>Andropogoneae</taxon>
        <taxon>Tripsacinae</taxon>
        <taxon>Zea</taxon>
    </lineage>
</organism>
<feature type="compositionally biased region" description="Basic residues" evidence="3">
    <location>
        <begin position="21"/>
        <end position="30"/>
    </location>
</feature>
<comment type="caution">
    <text evidence="6">The sequence shown here is derived from an EMBL/GenBank/DDBJ whole genome shotgun (WGS) entry which is preliminary data.</text>
</comment>
<dbReference type="AlphaFoldDB" id="A0A3L6EM78"/>
<dbReference type="Proteomes" id="UP000251960">
    <property type="component" value="Chromosome 5"/>
</dbReference>
<feature type="domain" description="Large ribosomal subunit protein uL15/eL18" evidence="5">
    <location>
        <begin position="73"/>
        <end position="130"/>
    </location>
</feature>
<accession>A0A3L6EM78</accession>
<proteinExistence type="predicted"/>
<gene>
    <name evidence="6" type="primary">RPL27AB</name>
    <name evidence="6" type="ORF">Zm00014a_014249</name>
</gene>
<protein>
    <submittedName>
        <fullName evidence="6">60S ribosomal protein L27a-2</fullName>
    </submittedName>
</protein>
<dbReference type="InterPro" id="IPR021131">
    <property type="entry name" value="Ribosomal_uL15/eL18"/>
</dbReference>
<dbReference type="GO" id="GO:0005840">
    <property type="term" value="C:ribosome"/>
    <property type="evidence" value="ECO:0007669"/>
    <property type="project" value="UniProtKB-KW"/>
</dbReference>
<dbReference type="GO" id="GO:0005524">
    <property type="term" value="F:ATP binding"/>
    <property type="evidence" value="ECO:0007669"/>
    <property type="project" value="InterPro"/>
</dbReference>
<dbReference type="Gene3D" id="3.100.10.10">
    <property type="match status" value="1"/>
</dbReference>
<keyword evidence="4" id="KW-0472">Membrane</keyword>
<sequence length="458" mass="50602">MTTSLKKNRKKRGHVSAGHGRIGKHRKHPGGRGNAGGMHHHRILFDKYHPGYFGKVGMRYFHRLRNKFHCPSVNVERLWSMVPAGKAAEAVGADQAPLVDVTQFGYFKVLGKGMLPSRPIVVKAKLISKEWREFEDDAGAVKEWREFEDAVRRKDLPRALQFLQSVEPAAVQVAVPVPPGRDWEVLDACVDADDMRLVGRAYQFLVDRGVLASFGKCKNIVLEGPREVTPTVLKEMTGLEAEKLAPKKWGLSGSSPYVLIGFLGGVSFLLTQGVDLRPKLSAVLGLAAADAMLLGAYLMGCPIRGVILDPFVALRMGIQGQAGTQFWDEKMEKELAEGHLSSTAFDSSWTSFDLRNLETDGRYCMIMFAGIAAEALVYGEAEGGENDENLFRSLCILLNPPPAVAQMANRARWSVMQSYNLLKWHKKAHRAAVKALEDGHSLSVVIRRIEEAIASDSK</sequence>
<keyword evidence="4" id="KW-0812">Transmembrane</keyword>
<dbReference type="SUPFAM" id="SSF140990">
    <property type="entry name" value="FtsH protease domain-like"/>
    <property type="match status" value="1"/>
</dbReference>
<evidence type="ECO:0000256" key="3">
    <source>
        <dbReference type="SAM" id="MobiDB-lite"/>
    </source>
</evidence>
<evidence type="ECO:0000256" key="1">
    <source>
        <dbReference type="ARBA" id="ARBA00022980"/>
    </source>
</evidence>
<keyword evidence="4" id="KW-1133">Transmembrane helix</keyword>
<dbReference type="InterPro" id="IPR037219">
    <property type="entry name" value="Peptidase_M41-like"/>
</dbReference>
<evidence type="ECO:0000313" key="6">
    <source>
        <dbReference type="EMBL" id="PWZ21930.1"/>
    </source>
</evidence>
<feature type="transmembrane region" description="Helical" evidence="4">
    <location>
        <begin position="280"/>
        <end position="299"/>
    </location>
</feature>
<dbReference type="GO" id="GO:1990904">
    <property type="term" value="C:ribonucleoprotein complex"/>
    <property type="evidence" value="ECO:0007669"/>
    <property type="project" value="UniProtKB-KW"/>
</dbReference>
<dbReference type="ExpressionAtlas" id="A0A3L6EM78">
    <property type="expression patterns" value="baseline and differential"/>
</dbReference>
<dbReference type="Pfam" id="PF00828">
    <property type="entry name" value="Ribosomal_L27A"/>
    <property type="match status" value="1"/>
</dbReference>
<keyword evidence="1 6" id="KW-0689">Ribosomal protein</keyword>
<dbReference type="GO" id="GO:0004176">
    <property type="term" value="F:ATP-dependent peptidase activity"/>
    <property type="evidence" value="ECO:0007669"/>
    <property type="project" value="InterPro"/>
</dbReference>
<keyword evidence="2" id="KW-0687">Ribonucleoprotein</keyword>
<dbReference type="GO" id="GO:0004222">
    <property type="term" value="F:metalloendopeptidase activity"/>
    <property type="evidence" value="ECO:0007669"/>
    <property type="project" value="InterPro"/>
</dbReference>
<reference evidence="6 7" key="1">
    <citation type="journal article" date="2018" name="Nat. Genet.">
        <title>Extensive intraspecific gene order and gene structural variations between Mo17 and other maize genomes.</title>
        <authorList>
            <person name="Sun S."/>
            <person name="Zhou Y."/>
            <person name="Chen J."/>
            <person name="Shi J."/>
            <person name="Zhao H."/>
            <person name="Zhao H."/>
            <person name="Song W."/>
            <person name="Zhang M."/>
            <person name="Cui Y."/>
            <person name="Dong X."/>
            <person name="Liu H."/>
            <person name="Ma X."/>
            <person name="Jiao Y."/>
            <person name="Wang B."/>
            <person name="Wei X."/>
            <person name="Stein J.C."/>
            <person name="Glaubitz J.C."/>
            <person name="Lu F."/>
            <person name="Yu G."/>
            <person name="Liang C."/>
            <person name="Fengler K."/>
            <person name="Li B."/>
            <person name="Rafalski A."/>
            <person name="Schnable P.S."/>
            <person name="Ware D.H."/>
            <person name="Buckler E.S."/>
            <person name="Lai J."/>
        </authorList>
    </citation>
    <scope>NUCLEOTIDE SEQUENCE [LARGE SCALE GENOMIC DNA]</scope>
    <source>
        <strain evidence="7">cv. Missouri 17</strain>
        <tissue evidence="6">Seedling</tissue>
    </source>
</reference>
<evidence type="ECO:0000256" key="2">
    <source>
        <dbReference type="ARBA" id="ARBA00023274"/>
    </source>
</evidence>
<feature type="region of interest" description="Disordered" evidence="3">
    <location>
        <begin position="1"/>
        <end position="38"/>
    </location>
</feature>
<name>A0A3L6EM78_MAIZE</name>
<evidence type="ECO:0000256" key="4">
    <source>
        <dbReference type="SAM" id="Phobius"/>
    </source>
</evidence>
<evidence type="ECO:0000313" key="7">
    <source>
        <dbReference type="Proteomes" id="UP000251960"/>
    </source>
</evidence>
<dbReference type="PANTHER" id="PTHR33471:SF7">
    <property type="entry name" value="ATP-DEPENDENT ZINC METALLOPROTEASE-RELATED"/>
    <property type="match status" value="1"/>
</dbReference>
<evidence type="ECO:0000259" key="5">
    <source>
        <dbReference type="Pfam" id="PF00828"/>
    </source>
</evidence>
<dbReference type="EMBL" id="NCVQ01000006">
    <property type="protein sequence ID" value="PWZ21930.1"/>
    <property type="molecule type" value="Genomic_DNA"/>
</dbReference>
<feature type="transmembrane region" description="Helical" evidence="4">
    <location>
        <begin position="257"/>
        <end position="274"/>
    </location>
</feature>
<dbReference type="SUPFAM" id="SSF52080">
    <property type="entry name" value="Ribosomal proteins L15p and L18e"/>
    <property type="match status" value="1"/>
</dbReference>